<feature type="domain" description="Toprim" evidence="13">
    <location>
        <begin position="463"/>
        <end position="577"/>
    </location>
</feature>
<comment type="caution">
    <text evidence="14">The sequence shown here is derived from an EMBL/GenBank/DDBJ whole genome shotgun (WGS) entry which is preliminary data.</text>
</comment>
<evidence type="ECO:0000313" key="15">
    <source>
        <dbReference type="Proteomes" id="UP000313231"/>
    </source>
</evidence>
<keyword evidence="11 14" id="KW-0413">Isomerase</keyword>
<dbReference type="Pfam" id="PF00204">
    <property type="entry name" value="DNA_gyraseB"/>
    <property type="match status" value="1"/>
</dbReference>
<dbReference type="InterPro" id="IPR018522">
    <property type="entry name" value="TopoIIA_CS"/>
</dbReference>
<evidence type="ECO:0000256" key="6">
    <source>
        <dbReference type="ARBA" id="ARBA00022741"/>
    </source>
</evidence>
<evidence type="ECO:0000259" key="13">
    <source>
        <dbReference type="PROSITE" id="PS50880"/>
    </source>
</evidence>
<keyword evidence="15" id="KW-1185">Reference proteome</keyword>
<dbReference type="SUPFAM" id="SSF54211">
    <property type="entry name" value="Ribosomal protein S5 domain 2-like"/>
    <property type="match status" value="1"/>
</dbReference>
<evidence type="ECO:0000256" key="10">
    <source>
        <dbReference type="ARBA" id="ARBA00023125"/>
    </source>
</evidence>
<comment type="catalytic activity">
    <reaction evidence="1">
        <text>ATP-dependent breakage, passage and rejoining of double-stranded DNA.</text>
        <dbReference type="EC" id="5.6.2.2"/>
    </reaction>
</comment>
<dbReference type="Gene3D" id="3.30.565.10">
    <property type="entry name" value="Histidine kinase-like ATPase, C-terminal domain"/>
    <property type="match status" value="1"/>
</dbReference>
<evidence type="ECO:0000256" key="4">
    <source>
        <dbReference type="ARBA" id="ARBA00012895"/>
    </source>
</evidence>
<proteinExistence type="inferred from homology"/>
<keyword evidence="6" id="KW-0547">Nucleotide-binding</keyword>
<dbReference type="InterPro" id="IPR001241">
    <property type="entry name" value="Topo_IIA"/>
</dbReference>
<keyword evidence="5" id="KW-0479">Metal-binding</keyword>
<evidence type="ECO:0000256" key="12">
    <source>
        <dbReference type="SAM" id="MobiDB-lite"/>
    </source>
</evidence>
<protein>
    <recommendedName>
        <fullName evidence="4">DNA topoisomerase (ATP-hydrolyzing)</fullName>
        <ecNumber evidence="4">5.6.2.2</ecNumber>
    </recommendedName>
</protein>
<keyword evidence="8" id="KW-0460">Magnesium</keyword>
<dbReference type="InterPro" id="IPR013759">
    <property type="entry name" value="Topo_IIA_B_C"/>
</dbReference>
<dbReference type="GO" id="GO:0034335">
    <property type="term" value="F:DNA negative supercoiling activity"/>
    <property type="evidence" value="ECO:0007669"/>
    <property type="project" value="UniProtKB-ARBA"/>
</dbReference>
<dbReference type="Gene3D" id="3.30.230.10">
    <property type="match status" value="1"/>
</dbReference>
<dbReference type="GO" id="GO:0005524">
    <property type="term" value="F:ATP binding"/>
    <property type="evidence" value="ECO:0007669"/>
    <property type="project" value="UniProtKB-KW"/>
</dbReference>
<dbReference type="GO" id="GO:0046872">
    <property type="term" value="F:metal ion binding"/>
    <property type="evidence" value="ECO:0007669"/>
    <property type="project" value="UniProtKB-KW"/>
</dbReference>
<dbReference type="InterPro" id="IPR002288">
    <property type="entry name" value="DNA_gyrase_B_C"/>
</dbReference>
<evidence type="ECO:0000313" key="14">
    <source>
        <dbReference type="EMBL" id="TNM48272.1"/>
    </source>
</evidence>
<name>A0A5C4WJV4_9ACTN</name>
<keyword evidence="10" id="KW-0238">DNA-binding</keyword>
<dbReference type="InterPro" id="IPR006171">
    <property type="entry name" value="TOPRIM_dom"/>
</dbReference>
<dbReference type="EC" id="5.6.2.2" evidence="4"/>
<dbReference type="Pfam" id="PF00986">
    <property type="entry name" value="DNA_gyraseB_C"/>
    <property type="match status" value="1"/>
</dbReference>
<dbReference type="Gene3D" id="3.40.50.670">
    <property type="match status" value="1"/>
</dbReference>
<evidence type="ECO:0000256" key="5">
    <source>
        <dbReference type="ARBA" id="ARBA00022723"/>
    </source>
</evidence>
<comment type="similarity">
    <text evidence="3">Belongs to the type II topoisomerase GyrB family.</text>
</comment>
<evidence type="ECO:0000256" key="3">
    <source>
        <dbReference type="ARBA" id="ARBA00010708"/>
    </source>
</evidence>
<dbReference type="InterPro" id="IPR020568">
    <property type="entry name" value="Ribosomal_Su5_D2-typ_SF"/>
</dbReference>
<dbReference type="InterPro" id="IPR036890">
    <property type="entry name" value="HATPase_C_sf"/>
</dbReference>
<dbReference type="PROSITE" id="PS50880">
    <property type="entry name" value="TOPRIM"/>
    <property type="match status" value="1"/>
</dbReference>
<dbReference type="Pfam" id="PF02518">
    <property type="entry name" value="HATPase_c"/>
    <property type="match status" value="1"/>
</dbReference>
<reference evidence="14 15" key="1">
    <citation type="journal article" date="2016" name="Int. J. Syst. Evol. Microbiol.">
        <title>Nocardioides albidus sp. nov., an actinobacterium isolated from garden soil.</title>
        <authorList>
            <person name="Singh H."/>
            <person name="Du J."/>
            <person name="Trinh H."/>
            <person name="Won K."/>
            <person name="Yang J.E."/>
            <person name="Yin C."/>
            <person name="Kook M."/>
            <person name="Yi T.H."/>
        </authorList>
    </citation>
    <scope>NUCLEOTIDE SEQUENCE [LARGE SCALE GENOMIC DNA]</scope>
    <source>
        <strain evidence="14 15">CCTCC AB 2015297</strain>
    </source>
</reference>
<comment type="cofactor">
    <cofactor evidence="2">
        <name>Mg(2+)</name>
        <dbReference type="ChEBI" id="CHEBI:18420"/>
    </cofactor>
</comment>
<evidence type="ECO:0000256" key="11">
    <source>
        <dbReference type="ARBA" id="ARBA00023235"/>
    </source>
</evidence>
<dbReference type="AlphaFoldDB" id="A0A5C4WJV4"/>
<dbReference type="InterPro" id="IPR013760">
    <property type="entry name" value="Topo_IIA-like_dom_sf"/>
</dbReference>
<dbReference type="InterPro" id="IPR013506">
    <property type="entry name" value="Topo_IIA_bsu_dom2"/>
</dbReference>
<dbReference type="CDD" id="cd16928">
    <property type="entry name" value="HATPase_GyrB-like"/>
    <property type="match status" value="1"/>
</dbReference>
<dbReference type="GO" id="GO:0006265">
    <property type="term" value="P:DNA topological change"/>
    <property type="evidence" value="ECO:0007669"/>
    <property type="project" value="InterPro"/>
</dbReference>
<sequence length="690" mass="75761">MADNTYNAAHLLVLEGLEAVRKRPGMYIGSTDTRGLMHCLWEIIDNGVDEALGGFAHRVEVILHADDSVEVYDDGRGIPTDKEPKTGLPGVEVVATKLHAGGKFGGGSYVATGGLHGVGLSVVNALSSRMDIDVDRSPASQGISFQRGVPGVFDGEGPSATFTPRSGLTRKGGRVAKGRSGTRIRFWPDRQIFTKDAEFVLDGLIGRARQTSFIVPGLELVISDQRAADKAEWTEEKFRHDGGIAEFCDYLATGEPVTEVLRLQGSDVFTETVPLLDDKGHMTPQDVERELTVDVAVRWGSGYDTELRSFVNVIATPKGGTHVSGFEAALTKTFNDAMRASKALKVNDDDVIKDDILEGMTAVVTVRLAEPQFEGQTKEILGTPAARTVVRKVVAKELKDFLTSTKRAEKAQAKLLMEKVVSASKTRIAARQHKETQRRKNALESSTLPAKLADCRSGDNERTELFIVEGDSALGTAKLARNAEFQALLPIRGKILNVQKASVGDMLKNAECASIIQVVGAGSGRTFDLDARRYGRIIFMADADSDGAHIRTLLATLFFKYMPDLVKAGRVYTAVPPLHRIEISNPRKGQEKYVYTYSDDELQRKLAELKKKNVRWKDPVQRYKGLGEMDADQLAETTMDPRRRTLRRLTVDELEMAADVFELLMGSDVAPRKEFIIQGAYEVDMETLDA</sequence>
<dbReference type="FunFam" id="3.30.565.10:FF:000088">
    <property type="entry name" value="DNA topoisomerase (ATP-hydrolyzing)"/>
    <property type="match status" value="1"/>
</dbReference>
<dbReference type="PRINTS" id="PR01159">
    <property type="entry name" value="DNAGYRASEB"/>
</dbReference>
<evidence type="ECO:0000256" key="2">
    <source>
        <dbReference type="ARBA" id="ARBA00001946"/>
    </source>
</evidence>
<dbReference type="InterPro" id="IPR003594">
    <property type="entry name" value="HATPase_dom"/>
</dbReference>
<evidence type="ECO:0000256" key="8">
    <source>
        <dbReference type="ARBA" id="ARBA00022842"/>
    </source>
</evidence>
<dbReference type="InterPro" id="IPR014721">
    <property type="entry name" value="Ribsml_uS5_D2-typ_fold_subgr"/>
</dbReference>
<dbReference type="PROSITE" id="PS00177">
    <property type="entry name" value="TOPOISOMERASE_II"/>
    <property type="match status" value="1"/>
</dbReference>
<dbReference type="GO" id="GO:0003677">
    <property type="term" value="F:DNA binding"/>
    <property type="evidence" value="ECO:0007669"/>
    <property type="project" value="UniProtKB-KW"/>
</dbReference>
<keyword evidence="7" id="KW-0067">ATP-binding</keyword>
<gene>
    <name evidence="14" type="ORF">FHP29_01830</name>
</gene>
<feature type="region of interest" description="Disordered" evidence="12">
    <location>
        <begin position="145"/>
        <end position="174"/>
    </location>
</feature>
<dbReference type="SMART" id="SM00387">
    <property type="entry name" value="HATPase_c"/>
    <property type="match status" value="1"/>
</dbReference>
<evidence type="ECO:0000256" key="9">
    <source>
        <dbReference type="ARBA" id="ARBA00023029"/>
    </source>
</evidence>
<dbReference type="RefSeq" id="WP_139621171.1">
    <property type="nucleotide sequence ID" value="NZ_VDMP01000013.1"/>
</dbReference>
<dbReference type="CDD" id="cd00822">
    <property type="entry name" value="TopoII_Trans_DNA_gyrase"/>
    <property type="match status" value="1"/>
</dbReference>
<dbReference type="SMART" id="SM00433">
    <property type="entry name" value="TOP2c"/>
    <property type="match status" value="1"/>
</dbReference>
<dbReference type="InterPro" id="IPR000565">
    <property type="entry name" value="Topo_IIA_B"/>
</dbReference>
<dbReference type="PRINTS" id="PR00418">
    <property type="entry name" value="TPI2FAMILY"/>
</dbReference>
<keyword evidence="9" id="KW-0799">Topoisomerase</keyword>
<dbReference type="PANTHER" id="PTHR45866">
    <property type="entry name" value="DNA GYRASE/TOPOISOMERASE SUBUNIT B"/>
    <property type="match status" value="1"/>
</dbReference>
<dbReference type="NCBIfam" id="NF004189">
    <property type="entry name" value="PRK05644.1"/>
    <property type="match status" value="1"/>
</dbReference>
<dbReference type="OrthoDB" id="9802808at2"/>
<dbReference type="FunFam" id="3.40.50.670:FF:000002">
    <property type="entry name" value="DNA gyrase subunit B"/>
    <property type="match status" value="1"/>
</dbReference>
<dbReference type="SUPFAM" id="SSF56719">
    <property type="entry name" value="Type II DNA topoisomerase"/>
    <property type="match status" value="1"/>
</dbReference>
<evidence type="ECO:0000256" key="1">
    <source>
        <dbReference type="ARBA" id="ARBA00000185"/>
    </source>
</evidence>
<organism evidence="14 15">
    <name type="scientific">Nocardioides albidus</name>
    <dbReference type="NCBI Taxonomy" id="1517589"/>
    <lineage>
        <taxon>Bacteria</taxon>
        <taxon>Bacillati</taxon>
        <taxon>Actinomycetota</taxon>
        <taxon>Actinomycetes</taxon>
        <taxon>Propionibacteriales</taxon>
        <taxon>Nocardioidaceae</taxon>
        <taxon>Nocardioides</taxon>
    </lineage>
</organism>
<dbReference type="Proteomes" id="UP000313231">
    <property type="component" value="Unassembled WGS sequence"/>
</dbReference>
<dbReference type="Pfam" id="PF01751">
    <property type="entry name" value="Toprim"/>
    <property type="match status" value="1"/>
</dbReference>
<dbReference type="PANTHER" id="PTHR45866:SF1">
    <property type="entry name" value="DNA GYRASE SUBUNIT B, MITOCHONDRIAL"/>
    <property type="match status" value="1"/>
</dbReference>
<dbReference type="EMBL" id="VDMP01000013">
    <property type="protein sequence ID" value="TNM48272.1"/>
    <property type="molecule type" value="Genomic_DNA"/>
</dbReference>
<dbReference type="SUPFAM" id="SSF55874">
    <property type="entry name" value="ATPase domain of HSP90 chaperone/DNA topoisomerase II/histidine kinase"/>
    <property type="match status" value="1"/>
</dbReference>
<evidence type="ECO:0000256" key="7">
    <source>
        <dbReference type="ARBA" id="ARBA00022840"/>
    </source>
</evidence>
<accession>A0A5C4WJV4</accession>